<name>A0A7R9HEH7_TIMPO</name>
<dbReference type="EMBL" id="OD019743">
    <property type="protein sequence ID" value="CAD7419096.1"/>
    <property type="molecule type" value="Genomic_DNA"/>
</dbReference>
<accession>A0A7R9HEH7</accession>
<dbReference type="AlphaFoldDB" id="A0A7R9HEH7"/>
<evidence type="ECO:0000256" key="1">
    <source>
        <dbReference type="SAM" id="MobiDB-lite"/>
    </source>
</evidence>
<reference evidence="2" key="1">
    <citation type="submission" date="2020-11" db="EMBL/GenBank/DDBJ databases">
        <authorList>
            <person name="Tran Van P."/>
        </authorList>
    </citation>
    <scope>NUCLEOTIDE SEQUENCE</scope>
</reference>
<proteinExistence type="predicted"/>
<protein>
    <submittedName>
        <fullName evidence="2">Uncharacterized protein</fullName>
    </submittedName>
</protein>
<gene>
    <name evidence="2" type="ORF">TPSB3V08_LOCUS12790</name>
</gene>
<feature type="region of interest" description="Disordered" evidence="1">
    <location>
        <begin position="90"/>
        <end position="110"/>
    </location>
</feature>
<sequence>MVWSCNEDVGEYEIVEEARMDGQQFSLNKTKEAMGKFFRENEAILKLTEQFIEYCYKKGTYVHGFKSSRRTQPSGCSLKKKKILLMTGRSRSPVTRDDNGTRKHSYGPGIDPQEGVNHQITFHSVRLIPTLIHSAWLLFNWGEAPPLLFDRPIIKTRCYYYYFTSQEGPSVAPCSLVNRMQVM</sequence>
<evidence type="ECO:0000313" key="2">
    <source>
        <dbReference type="EMBL" id="CAD7419096.1"/>
    </source>
</evidence>
<organism evidence="2">
    <name type="scientific">Timema poppense</name>
    <name type="common">Walking stick</name>
    <dbReference type="NCBI Taxonomy" id="170557"/>
    <lineage>
        <taxon>Eukaryota</taxon>
        <taxon>Metazoa</taxon>
        <taxon>Ecdysozoa</taxon>
        <taxon>Arthropoda</taxon>
        <taxon>Hexapoda</taxon>
        <taxon>Insecta</taxon>
        <taxon>Pterygota</taxon>
        <taxon>Neoptera</taxon>
        <taxon>Polyneoptera</taxon>
        <taxon>Phasmatodea</taxon>
        <taxon>Timematodea</taxon>
        <taxon>Timematoidea</taxon>
        <taxon>Timematidae</taxon>
        <taxon>Timema</taxon>
    </lineage>
</organism>